<dbReference type="PRINTS" id="PR00176">
    <property type="entry name" value="NANEUSMPORT"/>
</dbReference>
<proteinExistence type="inferred from homology"/>
<keyword evidence="3 6" id="KW-0812">Transmembrane</keyword>
<evidence type="ECO:0000256" key="7">
    <source>
        <dbReference type="SAM" id="Phobius"/>
    </source>
</evidence>
<evidence type="ECO:0000256" key="5">
    <source>
        <dbReference type="ARBA" id="ARBA00023136"/>
    </source>
</evidence>
<keyword evidence="9" id="KW-1185">Reference proteome</keyword>
<gene>
    <name evidence="8" type="ORF">SAMN05444368_0722</name>
</gene>
<feature type="transmembrane region" description="Helical" evidence="7">
    <location>
        <begin position="227"/>
        <end position="250"/>
    </location>
</feature>
<evidence type="ECO:0000313" key="9">
    <source>
        <dbReference type="Proteomes" id="UP000185093"/>
    </source>
</evidence>
<accession>A0ABY1JCD2</accession>
<comment type="subcellular location">
    <subcellularLocation>
        <location evidence="1">Membrane</location>
        <topology evidence="1">Multi-pass membrane protein</topology>
    </subcellularLocation>
</comment>
<feature type="transmembrane region" description="Helical" evidence="7">
    <location>
        <begin position="12"/>
        <end position="30"/>
    </location>
</feature>
<reference evidence="8 9" key="1">
    <citation type="submission" date="2016-11" db="EMBL/GenBank/DDBJ databases">
        <authorList>
            <person name="Varghese N."/>
            <person name="Submissions S."/>
        </authorList>
    </citation>
    <scope>NUCLEOTIDE SEQUENCE [LARGE SCALE GENOMIC DNA]</scope>
    <source>
        <strain evidence="8 9">DSM 20664</strain>
    </source>
</reference>
<evidence type="ECO:0000256" key="6">
    <source>
        <dbReference type="RuleBase" id="RU003732"/>
    </source>
</evidence>
<comment type="similarity">
    <text evidence="6">Belongs to the sodium:neurotransmitter symporter (SNF) (TC 2.A.22) family.</text>
</comment>
<evidence type="ECO:0000256" key="2">
    <source>
        <dbReference type="ARBA" id="ARBA00022448"/>
    </source>
</evidence>
<dbReference type="Pfam" id="PF00209">
    <property type="entry name" value="SNF"/>
    <property type="match status" value="2"/>
</dbReference>
<dbReference type="Proteomes" id="UP000185093">
    <property type="component" value="Unassembled WGS sequence"/>
</dbReference>
<feature type="transmembrane region" description="Helical" evidence="7">
    <location>
        <begin position="327"/>
        <end position="352"/>
    </location>
</feature>
<keyword evidence="2 6" id="KW-0813">Transport</keyword>
<dbReference type="PANTHER" id="PTHR11616">
    <property type="entry name" value="SODIUM/CHLORIDE DEPENDENT TRANSPORTER"/>
    <property type="match status" value="1"/>
</dbReference>
<feature type="transmembrane region" description="Helical" evidence="7">
    <location>
        <begin position="469"/>
        <end position="489"/>
    </location>
</feature>
<feature type="transmembrane region" description="Helical" evidence="7">
    <location>
        <begin position="42"/>
        <end position="66"/>
    </location>
</feature>
<evidence type="ECO:0000313" key="8">
    <source>
        <dbReference type="EMBL" id="SIN65156.1"/>
    </source>
</evidence>
<evidence type="ECO:0000256" key="3">
    <source>
        <dbReference type="ARBA" id="ARBA00022692"/>
    </source>
</evidence>
<sequence>MPEAGREKFLKRRHMIFAAIGSAIGLGNVWRFPYMCYQYGGAAFLAAYIIGLFAIGIPWLLTEFAMGHYFQKGAPGVFKSIGRKWEWVGWFPTISAFLIDTYYCVIMAWTLIYMFSSMTLAWGAGEAGAHQAGDYFFKTVLGLSESPAHLGGLQWPIVGALAFTWIVIYLVIYRGAEIIGKVSEVVMSLAWVLIAAILVRSLTLPGAVDGLNYYLDVDWSVLKGGGVWFAAFSQIAFSLSVGMAGMYAYGRFIAKKGDITNNTIITALCDSSFAFLAGFAVFSTVGYIMQALGVSLKDVTISGVGLAFVTYPVGISLMPTLNRLTGVLFFLMFWLIGLSSAYFLAYAGYMVPLMDKFGWDRKKVTFWGCLVGFIIGLLYCTQAGLYWLDIVDRTVAFYTLLLGGAIASLVVGWVFGADKLREHVNATSDIKVGPWMDFLIKIVVPVGLIFVAVYGGFMQDLKEPYGGYGSWSNFIWILMIVVLIASFVLQGMKWKDEGLNKYK</sequence>
<evidence type="ECO:0000256" key="1">
    <source>
        <dbReference type="ARBA" id="ARBA00004141"/>
    </source>
</evidence>
<name>A0ABY1JCD2_9BACT</name>
<feature type="transmembrane region" description="Helical" evidence="7">
    <location>
        <begin position="153"/>
        <end position="173"/>
    </location>
</feature>
<dbReference type="EMBL" id="FSQZ01000001">
    <property type="protein sequence ID" value="SIN65156.1"/>
    <property type="molecule type" value="Genomic_DNA"/>
</dbReference>
<feature type="transmembrane region" description="Helical" evidence="7">
    <location>
        <begin position="438"/>
        <end position="457"/>
    </location>
</feature>
<dbReference type="NCBIfam" id="NF037979">
    <property type="entry name" value="Na_transp"/>
    <property type="match status" value="1"/>
</dbReference>
<evidence type="ECO:0000256" key="4">
    <source>
        <dbReference type="ARBA" id="ARBA00022989"/>
    </source>
</evidence>
<dbReference type="SUPFAM" id="SSF161070">
    <property type="entry name" value="SNF-like"/>
    <property type="match status" value="1"/>
</dbReference>
<dbReference type="PROSITE" id="PS50267">
    <property type="entry name" value="NA_NEUROTRAN_SYMP_3"/>
    <property type="match status" value="1"/>
</dbReference>
<feature type="transmembrane region" description="Helical" evidence="7">
    <location>
        <begin position="364"/>
        <end position="388"/>
    </location>
</feature>
<dbReference type="InterPro" id="IPR000175">
    <property type="entry name" value="Na/ntran_symport"/>
</dbReference>
<keyword evidence="4 7" id="KW-1133">Transmembrane helix</keyword>
<feature type="transmembrane region" description="Helical" evidence="7">
    <location>
        <begin position="87"/>
        <end position="112"/>
    </location>
</feature>
<feature type="transmembrane region" description="Helical" evidence="7">
    <location>
        <begin position="394"/>
        <end position="417"/>
    </location>
</feature>
<feature type="transmembrane region" description="Helical" evidence="7">
    <location>
        <begin position="262"/>
        <end position="289"/>
    </location>
</feature>
<dbReference type="InterPro" id="IPR037272">
    <property type="entry name" value="SNS_sf"/>
</dbReference>
<dbReference type="CDD" id="cd10334">
    <property type="entry name" value="SLC6sbd_u1"/>
    <property type="match status" value="1"/>
</dbReference>
<dbReference type="PANTHER" id="PTHR11616:SF240">
    <property type="entry name" value="BLOATED TUBULES, ISOFORM B-RELATED"/>
    <property type="match status" value="1"/>
</dbReference>
<organism evidence="8 9">
    <name type="scientific">Acetomicrobium flavidum</name>
    <dbReference type="NCBI Taxonomy" id="49896"/>
    <lineage>
        <taxon>Bacteria</taxon>
        <taxon>Thermotogati</taxon>
        <taxon>Synergistota</taxon>
        <taxon>Synergistia</taxon>
        <taxon>Synergistales</taxon>
        <taxon>Acetomicrobiaceae</taxon>
        <taxon>Acetomicrobium</taxon>
    </lineage>
</organism>
<dbReference type="PROSITE" id="PS00610">
    <property type="entry name" value="NA_NEUROTRAN_SYMP_1"/>
    <property type="match status" value="1"/>
</dbReference>
<keyword evidence="6" id="KW-0769">Symport</keyword>
<keyword evidence="5 7" id="KW-0472">Membrane</keyword>
<comment type="caution">
    <text evidence="8">The sequence shown here is derived from an EMBL/GenBank/DDBJ whole genome shotgun (WGS) entry which is preliminary data.</text>
</comment>
<dbReference type="RefSeq" id="WP_014806283.1">
    <property type="nucleotide sequence ID" value="NZ_FSQZ01000001.1"/>
</dbReference>
<protein>
    <recommendedName>
        <fullName evidence="6">Transporter</fullName>
    </recommendedName>
</protein>
<feature type="transmembrane region" description="Helical" evidence="7">
    <location>
        <begin position="185"/>
        <end position="207"/>
    </location>
</feature>